<protein>
    <submittedName>
        <fullName evidence="1">Uncharacterized protein</fullName>
    </submittedName>
</protein>
<accession>A0A0A9SKE2</accession>
<organism evidence="1">
    <name type="scientific">Arundo donax</name>
    <name type="common">Giant reed</name>
    <name type="synonym">Donax arundinaceus</name>
    <dbReference type="NCBI Taxonomy" id="35708"/>
    <lineage>
        <taxon>Eukaryota</taxon>
        <taxon>Viridiplantae</taxon>
        <taxon>Streptophyta</taxon>
        <taxon>Embryophyta</taxon>
        <taxon>Tracheophyta</taxon>
        <taxon>Spermatophyta</taxon>
        <taxon>Magnoliopsida</taxon>
        <taxon>Liliopsida</taxon>
        <taxon>Poales</taxon>
        <taxon>Poaceae</taxon>
        <taxon>PACMAD clade</taxon>
        <taxon>Arundinoideae</taxon>
        <taxon>Arundineae</taxon>
        <taxon>Arundo</taxon>
    </lineage>
</organism>
<proteinExistence type="predicted"/>
<dbReference type="EMBL" id="GBRH01253647">
    <property type="protein sequence ID" value="JAD44248.1"/>
    <property type="molecule type" value="Transcribed_RNA"/>
</dbReference>
<dbReference type="AlphaFoldDB" id="A0A0A9SKE2"/>
<sequence>MSYRLIVDNNQSWLVSNTMLTTCTMQGA</sequence>
<evidence type="ECO:0000313" key="1">
    <source>
        <dbReference type="EMBL" id="JAD44248.1"/>
    </source>
</evidence>
<reference evidence="1" key="2">
    <citation type="journal article" date="2015" name="Data Brief">
        <title>Shoot transcriptome of the giant reed, Arundo donax.</title>
        <authorList>
            <person name="Barrero R.A."/>
            <person name="Guerrero F.D."/>
            <person name="Moolhuijzen P."/>
            <person name="Goolsby J.A."/>
            <person name="Tidwell J."/>
            <person name="Bellgard S.E."/>
            <person name="Bellgard M.I."/>
        </authorList>
    </citation>
    <scope>NUCLEOTIDE SEQUENCE</scope>
    <source>
        <tissue evidence="1">Shoot tissue taken approximately 20 cm above the soil surface</tissue>
    </source>
</reference>
<name>A0A0A9SKE2_ARUDO</name>
<reference evidence="1" key="1">
    <citation type="submission" date="2014-09" db="EMBL/GenBank/DDBJ databases">
        <authorList>
            <person name="Magalhaes I.L.F."/>
            <person name="Oliveira U."/>
            <person name="Santos F.R."/>
            <person name="Vidigal T.H.D.A."/>
            <person name="Brescovit A.D."/>
            <person name="Santos A.J."/>
        </authorList>
    </citation>
    <scope>NUCLEOTIDE SEQUENCE</scope>
    <source>
        <tissue evidence="1">Shoot tissue taken approximately 20 cm above the soil surface</tissue>
    </source>
</reference>